<keyword evidence="2" id="KW-1185">Reference proteome</keyword>
<gene>
    <name evidence="1" type="ORF">EW145_g8697</name>
</gene>
<organism evidence="1 2">
    <name type="scientific">Phellinidium pouzarii</name>
    <dbReference type="NCBI Taxonomy" id="167371"/>
    <lineage>
        <taxon>Eukaryota</taxon>
        <taxon>Fungi</taxon>
        <taxon>Dikarya</taxon>
        <taxon>Basidiomycota</taxon>
        <taxon>Agaricomycotina</taxon>
        <taxon>Agaricomycetes</taxon>
        <taxon>Hymenochaetales</taxon>
        <taxon>Hymenochaetaceae</taxon>
        <taxon>Phellinidium</taxon>
    </lineage>
</organism>
<protein>
    <submittedName>
        <fullName evidence="1">Uncharacterized protein</fullName>
    </submittedName>
</protein>
<dbReference type="Proteomes" id="UP000308199">
    <property type="component" value="Unassembled WGS sequence"/>
</dbReference>
<accession>A0A4S4K449</accession>
<proteinExistence type="predicted"/>
<comment type="caution">
    <text evidence="1">The sequence shown here is derived from an EMBL/GenBank/DDBJ whole genome shotgun (WGS) entry which is preliminary data.</text>
</comment>
<reference evidence="1 2" key="1">
    <citation type="submission" date="2019-02" db="EMBL/GenBank/DDBJ databases">
        <title>Genome sequencing of the rare red list fungi Phellinidium pouzarii.</title>
        <authorList>
            <person name="Buettner E."/>
            <person name="Kellner H."/>
        </authorList>
    </citation>
    <scope>NUCLEOTIDE SEQUENCE [LARGE SCALE GENOMIC DNA]</scope>
    <source>
        <strain evidence="1 2">DSM 108285</strain>
    </source>
</reference>
<dbReference type="AlphaFoldDB" id="A0A4S4K449"/>
<evidence type="ECO:0000313" key="2">
    <source>
        <dbReference type="Proteomes" id="UP000308199"/>
    </source>
</evidence>
<evidence type="ECO:0000313" key="1">
    <source>
        <dbReference type="EMBL" id="THG92496.1"/>
    </source>
</evidence>
<dbReference type="EMBL" id="SGPK01001746">
    <property type="protein sequence ID" value="THG92496.1"/>
    <property type="molecule type" value="Genomic_DNA"/>
</dbReference>
<sequence>MRILVKRTLKGDVHALGDDTDLFERGLDRCVDVNWDKEPKLFHSACVCLSTQSSGDLGAQHDSSRPARIAREAHAYAADELRLRPSYDRRPSQLYLFRRRSRVSAICPSWTRREHECECETIRAPRAGG</sequence>
<name>A0A4S4K449_9AGAM</name>